<evidence type="ECO:0000256" key="6">
    <source>
        <dbReference type="SAM" id="Phobius"/>
    </source>
</evidence>
<feature type="transmembrane region" description="Helical" evidence="6">
    <location>
        <begin position="173"/>
        <end position="191"/>
    </location>
</feature>
<name>A0A9P6KRU6_9PLEO</name>
<dbReference type="GO" id="GO:0016020">
    <property type="term" value="C:membrane"/>
    <property type="evidence" value="ECO:0007669"/>
    <property type="project" value="UniProtKB-SubCell"/>
</dbReference>
<gene>
    <name evidence="7" type="ORF">PMIN01_04947</name>
</gene>
<dbReference type="Proteomes" id="UP000756921">
    <property type="component" value="Unassembled WGS sequence"/>
</dbReference>
<organism evidence="7 8">
    <name type="scientific">Paraphaeosphaeria minitans</name>
    <dbReference type="NCBI Taxonomy" id="565426"/>
    <lineage>
        <taxon>Eukaryota</taxon>
        <taxon>Fungi</taxon>
        <taxon>Dikarya</taxon>
        <taxon>Ascomycota</taxon>
        <taxon>Pezizomycotina</taxon>
        <taxon>Dothideomycetes</taxon>
        <taxon>Pleosporomycetidae</taxon>
        <taxon>Pleosporales</taxon>
        <taxon>Massarineae</taxon>
        <taxon>Didymosphaeriaceae</taxon>
        <taxon>Paraphaeosphaeria</taxon>
    </lineage>
</organism>
<dbReference type="Gene3D" id="1.50.10.150">
    <property type="entry name" value="Voltage-dependent anion channel"/>
    <property type="match status" value="1"/>
</dbReference>
<dbReference type="InterPro" id="IPR038665">
    <property type="entry name" value="Voltage-dep_anion_channel_sf"/>
</dbReference>
<evidence type="ECO:0000256" key="5">
    <source>
        <dbReference type="SAM" id="MobiDB-lite"/>
    </source>
</evidence>
<dbReference type="GO" id="GO:0015140">
    <property type="term" value="F:malate transmembrane transporter activity"/>
    <property type="evidence" value="ECO:0007669"/>
    <property type="project" value="InterPro"/>
</dbReference>
<feature type="transmembrane region" description="Helical" evidence="6">
    <location>
        <begin position="69"/>
        <end position="91"/>
    </location>
</feature>
<evidence type="ECO:0000256" key="3">
    <source>
        <dbReference type="ARBA" id="ARBA00022989"/>
    </source>
</evidence>
<protein>
    <submittedName>
        <fullName evidence="7">C4-dicarboxylate transporter malic acid transport</fullName>
    </submittedName>
</protein>
<sequence length="417" mass="45204">MHFQDKTARDGEGRADAPGEKGTPPTKAGLRDRIAHFTWFACTMSTGAVAVVLATTPNTFPGLMTIGKIFYITNLVLFVLFTALITTRFILVPAKLVASLLHPVEGLFFGAYWVTVSLILNGAQSYGVPASGQWLVKALEIGYWTYCGVVFVVGVGQYYVFFQSVKLNMHDAVPAWIFPIYPLLVVGTMAGTMIPSQPTERGWYMWVGAVALQGLAWVVALLMYSLYTQRLMTSELPSPSTRPGMYVSVGPAGYTAAGLISLATQAPKVVPGTQFTELALPDGDLIKNLGVLAGLFIILFAFWFCCISTVAVLAGVRRMSFTLNWWAFIFPNAGLTLATIQIAGALNSDGIRGVASALTIVLVMLWLLVAVLCIKAVFMGELLWPGKDEDKTMKGIGWGKDGAFSDNDPEAQKERED</sequence>
<dbReference type="Pfam" id="PF03595">
    <property type="entry name" value="SLAC1"/>
    <property type="match status" value="1"/>
</dbReference>
<dbReference type="InterPro" id="IPR030185">
    <property type="entry name" value="Mae1"/>
</dbReference>
<feature type="transmembrane region" description="Helical" evidence="6">
    <location>
        <begin position="37"/>
        <end position="57"/>
    </location>
</feature>
<evidence type="ECO:0000256" key="2">
    <source>
        <dbReference type="ARBA" id="ARBA00022692"/>
    </source>
</evidence>
<evidence type="ECO:0000313" key="8">
    <source>
        <dbReference type="Proteomes" id="UP000756921"/>
    </source>
</evidence>
<feature type="transmembrane region" description="Helical" evidence="6">
    <location>
        <begin position="203"/>
        <end position="224"/>
    </location>
</feature>
<feature type="region of interest" description="Disordered" evidence="5">
    <location>
        <begin position="1"/>
        <end position="28"/>
    </location>
</feature>
<comment type="caution">
    <text evidence="7">The sequence shown here is derived from an EMBL/GenBank/DDBJ whole genome shotgun (WGS) entry which is preliminary data.</text>
</comment>
<dbReference type="AlphaFoldDB" id="A0A9P6KRU6"/>
<feature type="transmembrane region" description="Helical" evidence="6">
    <location>
        <begin position="358"/>
        <end position="384"/>
    </location>
</feature>
<keyword evidence="2 6" id="KW-0812">Transmembrane</keyword>
<dbReference type="InterPro" id="IPR004695">
    <property type="entry name" value="SLAC1/Mae1/Ssu1/TehA"/>
</dbReference>
<evidence type="ECO:0000256" key="4">
    <source>
        <dbReference type="ARBA" id="ARBA00023136"/>
    </source>
</evidence>
<dbReference type="CDD" id="cd09317">
    <property type="entry name" value="TDT_Mae1_like"/>
    <property type="match status" value="1"/>
</dbReference>
<keyword evidence="3 6" id="KW-1133">Transmembrane helix</keyword>
<evidence type="ECO:0000256" key="1">
    <source>
        <dbReference type="ARBA" id="ARBA00004141"/>
    </source>
</evidence>
<dbReference type="PANTHER" id="PTHR31162:SF0">
    <property type="entry name" value="MALIC ACID TRANSPORT PROTEIN"/>
    <property type="match status" value="1"/>
</dbReference>
<dbReference type="EMBL" id="WJXW01000004">
    <property type="protein sequence ID" value="KAF9737168.1"/>
    <property type="molecule type" value="Genomic_DNA"/>
</dbReference>
<feature type="transmembrane region" description="Helical" evidence="6">
    <location>
        <begin position="325"/>
        <end position="346"/>
    </location>
</feature>
<reference evidence="7" key="1">
    <citation type="journal article" date="2020" name="Mol. Plant Microbe Interact.">
        <title>Genome Sequence of the Biocontrol Agent Coniothyrium minitans strain Conio (IMI 134523).</title>
        <authorList>
            <person name="Patel D."/>
            <person name="Shittu T.A."/>
            <person name="Baroncelli R."/>
            <person name="Muthumeenakshi S."/>
            <person name="Osborne T.H."/>
            <person name="Janganan T.K."/>
            <person name="Sreenivasaprasad S."/>
        </authorList>
    </citation>
    <scope>NUCLEOTIDE SEQUENCE</scope>
    <source>
        <strain evidence="7">Conio</strain>
    </source>
</reference>
<feature type="transmembrane region" description="Helical" evidence="6">
    <location>
        <begin position="143"/>
        <end position="161"/>
    </location>
</feature>
<keyword evidence="4 6" id="KW-0472">Membrane</keyword>
<dbReference type="PANTHER" id="PTHR31162">
    <property type="entry name" value="MALIC ACID TRANSPORT PROTEIN-RELATED"/>
    <property type="match status" value="1"/>
</dbReference>
<feature type="transmembrane region" description="Helical" evidence="6">
    <location>
        <begin position="103"/>
        <end position="123"/>
    </location>
</feature>
<feature type="transmembrane region" description="Helical" evidence="6">
    <location>
        <begin position="286"/>
        <end position="313"/>
    </location>
</feature>
<proteinExistence type="predicted"/>
<dbReference type="OrthoDB" id="2901184at2759"/>
<evidence type="ECO:0000313" key="7">
    <source>
        <dbReference type="EMBL" id="KAF9737168.1"/>
    </source>
</evidence>
<accession>A0A9P6KRU6</accession>
<feature type="transmembrane region" description="Helical" evidence="6">
    <location>
        <begin position="245"/>
        <end position="266"/>
    </location>
</feature>
<comment type="subcellular location">
    <subcellularLocation>
        <location evidence="1">Membrane</location>
        <topology evidence="1">Multi-pass membrane protein</topology>
    </subcellularLocation>
</comment>
<keyword evidence="8" id="KW-1185">Reference proteome</keyword>
<feature type="compositionally biased region" description="Basic and acidic residues" evidence="5">
    <location>
        <begin position="1"/>
        <end position="19"/>
    </location>
</feature>
<feature type="region of interest" description="Disordered" evidence="5">
    <location>
        <begin position="394"/>
        <end position="417"/>
    </location>
</feature>